<feature type="region of interest" description="Disordered" evidence="1">
    <location>
        <begin position="932"/>
        <end position="996"/>
    </location>
</feature>
<name>A0A2K9YD06_CLAUC</name>
<proteinExistence type="predicted"/>
<feature type="region of interest" description="Disordered" evidence="1">
    <location>
        <begin position="634"/>
        <end position="667"/>
    </location>
</feature>
<keyword evidence="4" id="KW-0808">Transferase</keyword>
<dbReference type="SUPFAM" id="SSF56112">
    <property type="entry name" value="Protein kinase-like (PK-like)"/>
    <property type="match status" value="1"/>
</dbReference>
<dbReference type="InterPro" id="IPR036465">
    <property type="entry name" value="vWFA_dom_sf"/>
</dbReference>
<dbReference type="AlphaFoldDB" id="A0A2K9YD06"/>
<dbReference type="GO" id="GO:0004672">
    <property type="term" value="F:protein kinase activity"/>
    <property type="evidence" value="ECO:0007669"/>
    <property type="project" value="InterPro"/>
</dbReference>
<dbReference type="PROSITE" id="PS50234">
    <property type="entry name" value="VWFA"/>
    <property type="match status" value="1"/>
</dbReference>
<dbReference type="GO" id="GO:0005524">
    <property type="term" value="F:ATP binding"/>
    <property type="evidence" value="ECO:0007669"/>
    <property type="project" value="InterPro"/>
</dbReference>
<dbReference type="Gene3D" id="1.10.510.10">
    <property type="entry name" value="Transferase(Phosphotransferase) domain 1"/>
    <property type="match status" value="1"/>
</dbReference>
<dbReference type="SMART" id="SM00220">
    <property type="entry name" value="S_TKc"/>
    <property type="match status" value="1"/>
</dbReference>
<feature type="compositionally biased region" description="Polar residues" evidence="1">
    <location>
        <begin position="972"/>
        <end position="981"/>
    </location>
</feature>
<dbReference type="PANTHER" id="PTHR34706:SF1">
    <property type="entry name" value="VWFA DOMAIN-CONTAINING PROTEIN"/>
    <property type="match status" value="1"/>
</dbReference>
<feature type="region of interest" description="Disordered" evidence="1">
    <location>
        <begin position="392"/>
        <end position="413"/>
    </location>
</feature>
<keyword evidence="4" id="KW-0418">Kinase</keyword>
<evidence type="ECO:0000259" key="2">
    <source>
        <dbReference type="PROSITE" id="PS50011"/>
    </source>
</evidence>
<dbReference type="EMBL" id="MG777469">
    <property type="protein sequence ID" value="AUW30698.1"/>
    <property type="molecule type" value="Genomic_DNA"/>
</dbReference>
<dbReference type="InterPro" id="IPR011009">
    <property type="entry name" value="Kinase-like_dom_sf"/>
</dbReference>
<dbReference type="InterPro" id="IPR000719">
    <property type="entry name" value="Prot_kinase_dom"/>
</dbReference>
<dbReference type="SUPFAM" id="SSF53300">
    <property type="entry name" value="vWA-like"/>
    <property type="match status" value="1"/>
</dbReference>
<evidence type="ECO:0000259" key="3">
    <source>
        <dbReference type="PROSITE" id="PS50234"/>
    </source>
</evidence>
<dbReference type="Pfam" id="PF00069">
    <property type="entry name" value="Pkinase"/>
    <property type="match status" value="1"/>
</dbReference>
<reference evidence="4" key="1">
    <citation type="submission" date="2017-12" db="EMBL/GenBank/DDBJ databases">
        <title>Genome Sequencing Reveals a Rich Biosynthetic Potential.</title>
        <authorList>
            <person name="Bertrand R.L."/>
            <person name="Abdel-Hameed M.E."/>
            <person name="Sorensen J.L."/>
        </authorList>
    </citation>
    <scope>NUCLEOTIDE SEQUENCE</scope>
</reference>
<feature type="domain" description="VWFA" evidence="3">
    <location>
        <begin position="730"/>
        <end position="929"/>
    </location>
</feature>
<accession>A0A2K9YD06</accession>
<sequence length="996" mass="112400">MKHEAIIQEFEGKLKEYTRTAACKRRFVHVERLLDWLRSPVEPHVSHADRLLHVAYSKRASPGLPIALEKFHPGDECCLLVFCILHMIDCENKIHVFVRRGKIDRLLPLRWDSVQDTFRAAGVENQDILSRFYELQYLFCPAKFEMHGDNDWGEEFVIPICTKNSIKKGGTAELWQISVPEEFVGPTLRNIASGSRFDNNFGSGKEPDWHYQFALKTFYGANYADYSNEVDAFRGLKDHEGMVRWLANYEKAISSGGSQENGATGHSGHKADNKTYNILLEYGEMDLGVYFGEMPPPALPSDIEAFWRPLFAIADAVKGIHNLKTNDTGIAEEYYGWHADIKPDNILFVERATVNTTFDGNENSEPVKREKTFKLADPGFAKFVEKTMKDSEGVPKQRLRGGTETYGAPEYPGRSDNPVSQAIDIWSLGCVFSLAATWIALGYVGISQFNQIRQLAIRKRVQARLGQDKSQNQVIEGSQGDHFHNGHRVLEDVTHWHIYLRTVLRKTDTITSQVLDLVDEHMLLESAEQRINASRLCSTLDLILKSSSQASEPQLPDTIKAVLEEAADVGSLYQTSSIRHSQATWGKGALSNAATVRGARKSIYERSLKSIHLRASGLEQSSRGYDVNHLENEDVSSDPVAETPLMSHSTSPPPRKATTHDRTSSDSTIQTILSYRSRRGILKRHVPMNVFQAREAIERRKGGFKLFSRNKHEETKDNLLLTSYFRGTRDIIFLVDNAESMEANWYEATYLLETLVEMAEGLDEDGMDLRFTTGTVKLEGKDSATKFVNSMKKARPIKGTRTDLRSSLGDVLDVYKNKLRERRMHPSITVKDVVLLILTDGIWAGLDDKQLVAEKLKDFQKGLKDIDDSLKLRPFSVEFIQFGNDEDATKRLIYLDDYLHKEGVPDIIDTEHSSGDVNKMLLGSFVEEYDNDEGAEMDPLGSPSSYYQFSDREMSPTSIHSEPSLPLGNATKAVQNPMTGQNHHRDGSGSSSHFRR</sequence>
<dbReference type="PANTHER" id="PTHR34706">
    <property type="entry name" value="SLR1338 PROTEIN"/>
    <property type="match status" value="1"/>
</dbReference>
<dbReference type="PROSITE" id="PS50011">
    <property type="entry name" value="PROTEIN_KINASE_DOM"/>
    <property type="match status" value="1"/>
</dbReference>
<evidence type="ECO:0000313" key="4">
    <source>
        <dbReference type="EMBL" id="AUW30698.1"/>
    </source>
</evidence>
<protein>
    <submittedName>
        <fullName evidence="4">Putative serine/threonine kinase</fullName>
    </submittedName>
</protein>
<feature type="domain" description="Protein kinase" evidence="2">
    <location>
        <begin position="160"/>
        <end position="544"/>
    </location>
</feature>
<dbReference type="InterPro" id="IPR002035">
    <property type="entry name" value="VWF_A"/>
</dbReference>
<evidence type="ECO:0000256" key="1">
    <source>
        <dbReference type="SAM" id="MobiDB-lite"/>
    </source>
</evidence>
<organism evidence="4">
    <name type="scientific">Cladonia uncialis subsp. uncialis</name>
    <dbReference type="NCBI Taxonomy" id="180999"/>
    <lineage>
        <taxon>Eukaryota</taxon>
        <taxon>Fungi</taxon>
        <taxon>Dikarya</taxon>
        <taxon>Ascomycota</taxon>
        <taxon>Pezizomycotina</taxon>
        <taxon>Lecanoromycetes</taxon>
        <taxon>OSLEUM clade</taxon>
        <taxon>Lecanoromycetidae</taxon>
        <taxon>Lecanorales</taxon>
        <taxon>Lecanorineae</taxon>
        <taxon>Cladoniaceae</taxon>
        <taxon>Cladonia</taxon>
    </lineage>
</organism>